<evidence type="ECO:0000256" key="1">
    <source>
        <dbReference type="SAM" id="MobiDB-lite"/>
    </source>
</evidence>
<feature type="region of interest" description="Disordered" evidence="1">
    <location>
        <begin position="1"/>
        <end position="29"/>
    </location>
</feature>
<sequence>MGGQKSGEEVEEVTRAIDKPLGGSRGWSDKVVTGREGRCGLVGQVRKLMVGGKAREIQGTFKSIGNVSLQEQSSKPGAIEHPSWKAEDTRWEKHGTKQTRMMEDGGREFMGKEEPQLSVDRRTLSAADPGVGLVTGPTQMRNVYRWNIGVIKARLDGASDQSWDTSSYPQPYSSSGRGSSHSSNHPRESLAPRATQQINPLFLSLAPSNAAPEEYRPVKRGKKEEERNTQHVKH</sequence>
<dbReference type="KEGG" id="ang:An18g04680"/>
<dbReference type="GeneID" id="84593712"/>
<gene>
    <name evidence="2" type="ORF">An18g04680</name>
</gene>
<name>A0AAJ8E0J6_ASPNG</name>
<dbReference type="VEuPathDB" id="FungiDB:An18g04680"/>
<organism evidence="2">
    <name type="scientific">Aspergillus niger</name>
    <dbReference type="NCBI Taxonomy" id="5061"/>
    <lineage>
        <taxon>Eukaryota</taxon>
        <taxon>Fungi</taxon>
        <taxon>Dikarya</taxon>
        <taxon>Ascomycota</taxon>
        <taxon>Pezizomycotina</taxon>
        <taxon>Eurotiomycetes</taxon>
        <taxon>Eurotiomycetidae</taxon>
        <taxon>Eurotiales</taxon>
        <taxon>Aspergillaceae</taxon>
        <taxon>Aspergillus</taxon>
        <taxon>Aspergillus subgen. Circumdati</taxon>
    </lineage>
</organism>
<protein>
    <submittedName>
        <fullName evidence="2">Uncharacterized protein</fullName>
    </submittedName>
</protein>
<feature type="compositionally biased region" description="Basic and acidic residues" evidence="1">
    <location>
        <begin position="1"/>
        <end position="18"/>
    </location>
</feature>
<feature type="compositionally biased region" description="Basic and acidic residues" evidence="1">
    <location>
        <begin position="213"/>
        <end position="234"/>
    </location>
</feature>
<feature type="region of interest" description="Disordered" evidence="1">
    <location>
        <begin position="71"/>
        <end position="95"/>
    </location>
</feature>
<feature type="compositionally biased region" description="Low complexity" evidence="1">
    <location>
        <begin position="166"/>
        <end position="183"/>
    </location>
</feature>
<accession>A0AAJ8E0J6</accession>
<dbReference type="AlphaFoldDB" id="A0AAJ8E0J6"/>
<feature type="region of interest" description="Disordered" evidence="1">
    <location>
        <begin position="158"/>
        <end position="234"/>
    </location>
</feature>
<evidence type="ECO:0000313" key="2">
    <source>
        <dbReference type="RefSeq" id="XP_059602945.1"/>
    </source>
</evidence>
<reference evidence="2" key="1">
    <citation type="submission" date="2025-02" db="EMBL/GenBank/DDBJ databases">
        <authorList>
            <consortium name="NCBI Genome Project"/>
        </authorList>
    </citation>
    <scope>NUCLEOTIDE SEQUENCE</scope>
</reference>
<proteinExistence type="predicted"/>
<feature type="compositionally biased region" description="Basic and acidic residues" evidence="1">
    <location>
        <begin position="82"/>
        <end position="95"/>
    </location>
</feature>
<reference evidence="2" key="2">
    <citation type="submission" date="2025-08" db="UniProtKB">
        <authorList>
            <consortium name="RefSeq"/>
        </authorList>
    </citation>
    <scope>IDENTIFICATION</scope>
</reference>
<dbReference type="RefSeq" id="XP_059602945.1">
    <property type="nucleotide sequence ID" value="XM_059745784.1"/>
</dbReference>